<reference evidence="1 2" key="1">
    <citation type="submission" date="2016-04" db="EMBL/GenBank/DDBJ databases">
        <title>Deep-sea bacteria in the southern Pacific.</title>
        <authorList>
            <person name="Tang K."/>
        </authorList>
    </citation>
    <scope>NUCLEOTIDE SEQUENCE [LARGE SCALE GENOMIC DNA]</scope>
    <source>
        <strain evidence="1 2">JLT2014</strain>
    </source>
</reference>
<dbReference type="Gene3D" id="1.10.606.10">
    <property type="entry name" value="Vanadium-containing Chloroperoxidase, domain 2"/>
    <property type="match status" value="1"/>
</dbReference>
<dbReference type="InterPro" id="IPR036938">
    <property type="entry name" value="PAP2/HPO_sf"/>
</dbReference>
<dbReference type="SUPFAM" id="SSF48317">
    <property type="entry name" value="Acid phosphatase/Vanadium-dependent haloperoxidase"/>
    <property type="match status" value="1"/>
</dbReference>
<keyword evidence="2" id="KW-1185">Reference proteome</keyword>
<dbReference type="STRING" id="1250539.Ga0080574_TMP4660"/>
<keyword evidence="1" id="KW-0575">Peroxidase</keyword>
<dbReference type="InterPro" id="IPR016119">
    <property type="entry name" value="Br/Cl_peroxidase_C"/>
</dbReference>
<evidence type="ECO:0000313" key="1">
    <source>
        <dbReference type="EMBL" id="APZ54994.1"/>
    </source>
</evidence>
<dbReference type="AlphaFoldDB" id="A0A1P8V013"/>
<dbReference type="EMBL" id="CP015093">
    <property type="protein sequence ID" value="APZ54994.1"/>
    <property type="molecule type" value="Genomic_DNA"/>
</dbReference>
<sequence>MSLQLPPPPEMGPAELAAEMAELYALSLVRDLPFSVMQDPHCRIWIDGTTHFTLHELLCELRSLTWFDEQALPVPGPVETVFSSRTVCGEADHRRGLRRNGDGQLTLRSLFRGVVGHNGEALRLSAFHHTDRDGEVELEPSEPPAPDAPMSRWLDWIERFSGAALALPGRGDEITPGLATPRELVARVQQSHPCRIYYNAVLRLLARGVKFDPGLQAAGEAAPVSAQNILSLMAETADRAFDAAMRAHGRTNRLSRPGVFAARLTALLQQEDPMAGEPSVLRGCAEELSGKAPNLLHWVDRMNRAFGRDAGRVPMLLVPPLKSSVPLHRADYAAQAVIAGALSTLLKALFDTRRHARLRMVGSDGSGVDIGTEADRLAADIALARSVAGGYFQAENYLDLRLGEALACHVLRERLEMLGQSAALGFTDFNGAPVSIAVNPSGQGQGHATFHRDGRHAPWPMEALRASTHLAVV</sequence>
<evidence type="ECO:0000313" key="2">
    <source>
        <dbReference type="Proteomes" id="UP000187059"/>
    </source>
</evidence>
<dbReference type="GO" id="GO:0004601">
    <property type="term" value="F:peroxidase activity"/>
    <property type="evidence" value="ECO:0007669"/>
    <property type="project" value="UniProtKB-KW"/>
</dbReference>
<dbReference type="KEGG" id="paby:Ga0080574_TMP4660"/>
<gene>
    <name evidence="1" type="ORF">Ga0080574_TMP4660</name>
</gene>
<name>A0A1P8V013_9RHOB</name>
<proteinExistence type="predicted"/>
<keyword evidence="1" id="KW-0560">Oxidoreductase</keyword>
<protein>
    <submittedName>
        <fullName evidence="1">Vanadium-dependent bromoperoxidase 2</fullName>
    </submittedName>
</protein>
<organism evidence="1 2">
    <name type="scientific">Salipiger abyssi</name>
    <dbReference type="NCBI Taxonomy" id="1250539"/>
    <lineage>
        <taxon>Bacteria</taxon>
        <taxon>Pseudomonadati</taxon>
        <taxon>Pseudomonadota</taxon>
        <taxon>Alphaproteobacteria</taxon>
        <taxon>Rhodobacterales</taxon>
        <taxon>Roseobacteraceae</taxon>
        <taxon>Salipiger</taxon>
    </lineage>
</organism>
<dbReference type="Proteomes" id="UP000187059">
    <property type="component" value="Chromosome"/>
</dbReference>
<accession>A0A1P8V013</accession>